<evidence type="ECO:0000256" key="3">
    <source>
        <dbReference type="PROSITE-ProRule" id="PRU00708"/>
    </source>
</evidence>
<keyword evidence="6" id="KW-1185">Reference proteome</keyword>
<feature type="repeat" description="PPR" evidence="3">
    <location>
        <begin position="601"/>
        <end position="635"/>
    </location>
</feature>
<dbReference type="Proteomes" id="UP000008827">
    <property type="component" value="Chromosome 19"/>
</dbReference>
<name>K7MXD6_SOYBN</name>
<organism evidence="4">
    <name type="scientific">Glycine max</name>
    <name type="common">Soybean</name>
    <name type="synonym">Glycine hispida</name>
    <dbReference type="NCBI Taxonomy" id="3847"/>
    <lineage>
        <taxon>Eukaryota</taxon>
        <taxon>Viridiplantae</taxon>
        <taxon>Streptophyta</taxon>
        <taxon>Embryophyta</taxon>
        <taxon>Tracheophyta</taxon>
        <taxon>Spermatophyta</taxon>
        <taxon>Magnoliopsida</taxon>
        <taxon>eudicotyledons</taxon>
        <taxon>Gunneridae</taxon>
        <taxon>Pentapetalae</taxon>
        <taxon>rosids</taxon>
        <taxon>fabids</taxon>
        <taxon>Fabales</taxon>
        <taxon>Fabaceae</taxon>
        <taxon>Papilionoideae</taxon>
        <taxon>50 kb inversion clade</taxon>
        <taxon>NPAAA clade</taxon>
        <taxon>indigoferoid/millettioid clade</taxon>
        <taxon>Phaseoleae</taxon>
        <taxon>Glycine</taxon>
        <taxon>Glycine subgen. Soja</taxon>
    </lineage>
</organism>
<dbReference type="PaxDb" id="3847-GLYMA19G25280.2"/>
<feature type="repeat" description="PPR" evidence="3">
    <location>
        <begin position="358"/>
        <end position="392"/>
    </location>
</feature>
<reference evidence="5" key="2">
    <citation type="submission" date="2018-02" db="UniProtKB">
        <authorList>
            <consortium name="EnsemblPlants"/>
        </authorList>
    </citation>
    <scope>IDENTIFICATION</scope>
    <source>
        <strain evidence="5">Williams 82</strain>
    </source>
</reference>
<accession>K7MXD6</accession>
<dbReference type="eggNOG" id="KOG4197">
    <property type="taxonomic scope" value="Eukaryota"/>
</dbReference>
<dbReference type="NCBIfam" id="TIGR00756">
    <property type="entry name" value="PPR"/>
    <property type="match status" value="7"/>
</dbReference>
<dbReference type="PANTHER" id="PTHR46128">
    <property type="entry name" value="MITOCHONDRIAL GROUP I INTRON SPLICING FACTOR CCM1"/>
    <property type="match status" value="1"/>
</dbReference>
<dbReference type="PANTHER" id="PTHR46128:SF211">
    <property type="entry name" value="PENTACOTRIPEPTIDE-REPEAT REGION OF PRORP DOMAIN-CONTAINING PROTEIN"/>
    <property type="match status" value="1"/>
</dbReference>
<reference evidence="4" key="3">
    <citation type="submission" date="2018-07" db="EMBL/GenBank/DDBJ databases">
        <title>WGS assembly of Glycine max.</title>
        <authorList>
            <person name="Schmutz J."/>
            <person name="Cannon S."/>
            <person name="Schlueter J."/>
            <person name="Ma J."/>
            <person name="Mitros T."/>
            <person name="Nelson W."/>
            <person name="Hyten D."/>
            <person name="Song Q."/>
            <person name="Thelen J."/>
            <person name="Cheng J."/>
            <person name="Xu D."/>
            <person name="Hellsten U."/>
            <person name="May G."/>
            <person name="Yu Y."/>
            <person name="Sakurai T."/>
            <person name="Umezawa T."/>
            <person name="Bhattacharyya M."/>
            <person name="Sandhu D."/>
            <person name="Valliyodan B."/>
            <person name="Lindquist E."/>
            <person name="Peto M."/>
            <person name="Grant D."/>
            <person name="Shu S."/>
            <person name="Goodstein D."/>
            <person name="Barry K."/>
            <person name="Futrell-Griggs M."/>
            <person name="Abernathy B."/>
            <person name="Du J."/>
            <person name="Tian Z."/>
            <person name="Zhu L."/>
            <person name="Gill N."/>
            <person name="Joshi T."/>
            <person name="Libault M."/>
            <person name="Sethuraman A."/>
            <person name="Zhang X."/>
            <person name="Shinozaki K."/>
            <person name="Nguyen H."/>
            <person name="Wing R."/>
            <person name="Cregan P."/>
            <person name="Specht J."/>
            <person name="Grimwood J."/>
            <person name="Rokhsar D."/>
            <person name="Stacey G."/>
            <person name="Shoemaker R."/>
            <person name="Jackson S."/>
        </authorList>
    </citation>
    <scope>NUCLEOTIDE SEQUENCE</scope>
    <source>
        <tissue evidence="4">Callus</tissue>
    </source>
</reference>
<dbReference type="HOGENOM" id="CLU_002706_49_12_1"/>
<sequence>MREGGMVDRGKVGKQKKIKLTHLRQQQLLHFHVYLIRVRPRSLNIPKPSPIFTCPLTWVTSATTSLRLGCPPPPHPTLSSLPSILTIKTLDSSKCKSILSHLTPHHFDRLFLSLHHTTNPKTTHEFFHFSTRHCNFCFTVRSYCLLLRSLLASSFVPRARFLLACLIDDNVPTSTSLSFRDNESRLREIASSMLELDQGSDQQQRIGLAAPRIFPCLKTYNFLLSFLVKANELHKSYEVFSGGRVGDAVDLFCKMEGIGVSPNVVAYNNVIDGLCKGGRLEEALKFKDRMIRSKVNPSVCDMEKFKEANKVLVEMYSMGQTPNEVDFNVLIDGYCRKRDMDRALRVRDEMAMKGRKPNVVTFNTLLQGFCRSNQMELAEQVLGYILSSRLSMNMDVCSYVIHRLLESSGFDLALKIVTKLVLRNIKVSDSLLTQLVGGLCKCERHSEAIELWFKLAAGKGLATNTVTLNALLHGLWNMEEVFKVLKQMLEKGLLLDRISYNTLIFGCCKWAKIEVAFKHKKEMVQQEFQPDTYTYNFLMKGLADMGKINYVHRLLYEAKEYGMVPNVYTYALLLEGYCKADRIEDAVKLFKKLDYEKVELNFVVYNILIAAYCRIGNVMEAFKLRDATKSGGILPTCATYSSLILGMCCIGSRELLNEMVRNEIAPDTITYNTLQKGYCKERELQVTLQSDHMSNTRLTLGEEITYNTLVHRLHRHTTISNKE</sequence>
<dbReference type="Gene3D" id="1.25.40.10">
    <property type="entry name" value="Tetratricopeptide repeat domain"/>
    <property type="match status" value="4"/>
</dbReference>
<feature type="repeat" description="PPR" evidence="3">
    <location>
        <begin position="263"/>
        <end position="297"/>
    </location>
</feature>
<dbReference type="PROSITE" id="PS51375">
    <property type="entry name" value="PPR"/>
    <property type="match status" value="7"/>
</dbReference>
<dbReference type="SMR" id="K7MXD6"/>
<protein>
    <recommendedName>
        <fullName evidence="7">Pentacotripeptide-repeat region of PRORP domain-containing protein</fullName>
    </recommendedName>
</protein>
<proteinExistence type="inferred from homology"/>
<feature type="repeat" description="PPR" evidence="3">
    <location>
        <begin position="531"/>
        <end position="565"/>
    </location>
</feature>
<evidence type="ECO:0008006" key="7">
    <source>
        <dbReference type="Google" id="ProtNLM"/>
    </source>
</evidence>
<dbReference type="Gramene" id="KRG94491">
    <property type="protein sequence ID" value="KRG94491"/>
    <property type="gene ID" value="GLYMA_19G088500"/>
</dbReference>
<feature type="repeat" description="PPR" evidence="3">
    <location>
        <begin position="496"/>
        <end position="530"/>
    </location>
</feature>
<dbReference type="STRING" id="3847.K7MXD6"/>
<evidence type="ECO:0000256" key="2">
    <source>
        <dbReference type="ARBA" id="ARBA00022737"/>
    </source>
</evidence>
<dbReference type="GO" id="GO:0003729">
    <property type="term" value="F:mRNA binding"/>
    <property type="evidence" value="ECO:0000318"/>
    <property type="project" value="GO_Central"/>
</dbReference>
<evidence type="ECO:0000313" key="6">
    <source>
        <dbReference type="Proteomes" id="UP000008827"/>
    </source>
</evidence>
<dbReference type="InterPro" id="IPR050872">
    <property type="entry name" value="PPR_P_subfamily"/>
</dbReference>
<dbReference type="Pfam" id="PF13041">
    <property type="entry name" value="PPR_2"/>
    <property type="match status" value="3"/>
</dbReference>
<dbReference type="Pfam" id="PF01535">
    <property type="entry name" value="PPR"/>
    <property type="match status" value="1"/>
</dbReference>
<evidence type="ECO:0000313" key="5">
    <source>
        <dbReference type="EnsemblPlants" id="KRG94491"/>
    </source>
</evidence>
<dbReference type="EnsemblPlants" id="KRG94491">
    <property type="protein sequence ID" value="KRG94491"/>
    <property type="gene ID" value="GLYMA_19G088500"/>
</dbReference>
<dbReference type="InterPro" id="IPR002885">
    <property type="entry name" value="PPR_rpt"/>
</dbReference>
<evidence type="ECO:0000313" key="4">
    <source>
        <dbReference type="EMBL" id="KRG94491.1"/>
    </source>
</evidence>
<keyword evidence="2" id="KW-0677">Repeat</keyword>
<dbReference type="EMBL" id="CM000852">
    <property type="protein sequence ID" value="KRG94491.1"/>
    <property type="molecule type" value="Genomic_DNA"/>
</dbReference>
<reference evidence="4 5" key="1">
    <citation type="journal article" date="2010" name="Nature">
        <title>Genome sequence of the palaeopolyploid soybean.</title>
        <authorList>
            <person name="Schmutz J."/>
            <person name="Cannon S.B."/>
            <person name="Schlueter J."/>
            <person name="Ma J."/>
            <person name="Mitros T."/>
            <person name="Nelson W."/>
            <person name="Hyten D.L."/>
            <person name="Song Q."/>
            <person name="Thelen J.J."/>
            <person name="Cheng J."/>
            <person name="Xu D."/>
            <person name="Hellsten U."/>
            <person name="May G.D."/>
            <person name="Yu Y."/>
            <person name="Sakurai T."/>
            <person name="Umezawa T."/>
            <person name="Bhattacharyya M.K."/>
            <person name="Sandhu D."/>
            <person name="Valliyodan B."/>
            <person name="Lindquist E."/>
            <person name="Peto M."/>
            <person name="Grant D."/>
            <person name="Shu S."/>
            <person name="Goodstein D."/>
            <person name="Barry K."/>
            <person name="Futrell-Griggs M."/>
            <person name="Abernathy B."/>
            <person name="Du J."/>
            <person name="Tian Z."/>
            <person name="Zhu L."/>
            <person name="Gill N."/>
            <person name="Joshi T."/>
            <person name="Libault M."/>
            <person name="Sethuraman A."/>
            <person name="Zhang X.-C."/>
            <person name="Shinozaki K."/>
            <person name="Nguyen H.T."/>
            <person name="Wing R.A."/>
            <person name="Cregan P."/>
            <person name="Specht J."/>
            <person name="Grimwood J."/>
            <person name="Rokhsar D."/>
            <person name="Stacey G."/>
            <person name="Shoemaker R.C."/>
            <person name="Jackson S.A."/>
        </authorList>
    </citation>
    <scope>NUCLEOTIDE SEQUENCE</scope>
    <source>
        <strain evidence="5">cv. Williams 82</strain>
        <tissue evidence="4">Callus</tissue>
    </source>
</reference>
<gene>
    <name evidence="4" type="ORF">GLYMA_19G088500</name>
</gene>
<dbReference type="OMA" id="WDESKSH"/>
<feature type="repeat" description="PPR" evidence="3">
    <location>
        <begin position="566"/>
        <end position="600"/>
    </location>
</feature>
<dbReference type="Pfam" id="PF12854">
    <property type="entry name" value="PPR_1"/>
    <property type="match status" value="2"/>
</dbReference>
<dbReference type="AlphaFoldDB" id="K7MXD6"/>
<dbReference type="InParanoid" id="K7MXD6"/>
<comment type="similarity">
    <text evidence="1">Belongs to the PPR family. P subfamily.</text>
</comment>
<feature type="repeat" description="PPR" evidence="3">
    <location>
        <begin position="323"/>
        <end position="357"/>
    </location>
</feature>
<dbReference type="InterPro" id="IPR011990">
    <property type="entry name" value="TPR-like_helical_dom_sf"/>
</dbReference>
<evidence type="ECO:0000256" key="1">
    <source>
        <dbReference type="ARBA" id="ARBA00007626"/>
    </source>
</evidence>